<reference evidence="2" key="2">
    <citation type="journal article" date="2015" name="Data Brief">
        <title>Shoot transcriptome of the giant reed, Arundo donax.</title>
        <authorList>
            <person name="Barrero R.A."/>
            <person name="Guerrero F.D."/>
            <person name="Moolhuijzen P."/>
            <person name="Goolsby J.A."/>
            <person name="Tidwell J."/>
            <person name="Bellgard S.E."/>
            <person name="Bellgard M.I."/>
        </authorList>
    </citation>
    <scope>NUCLEOTIDE SEQUENCE</scope>
    <source>
        <tissue evidence="2">Shoot tissue taken approximately 20 cm above the soil surface</tissue>
    </source>
</reference>
<feature type="region of interest" description="Disordered" evidence="1">
    <location>
        <begin position="129"/>
        <end position="160"/>
    </location>
</feature>
<feature type="region of interest" description="Disordered" evidence="1">
    <location>
        <begin position="1"/>
        <end position="48"/>
    </location>
</feature>
<protein>
    <submittedName>
        <fullName evidence="2">DMT904</fullName>
    </submittedName>
</protein>
<evidence type="ECO:0000313" key="2">
    <source>
        <dbReference type="EMBL" id="JAD21336.1"/>
    </source>
</evidence>
<proteinExistence type="predicted"/>
<dbReference type="GO" id="GO:0003677">
    <property type="term" value="F:DNA binding"/>
    <property type="evidence" value="ECO:0007669"/>
    <property type="project" value="TreeGrafter"/>
</dbReference>
<dbReference type="GO" id="GO:0003886">
    <property type="term" value="F:DNA (cytosine-5-)-methyltransferase activity"/>
    <property type="evidence" value="ECO:0007669"/>
    <property type="project" value="TreeGrafter"/>
</dbReference>
<dbReference type="GO" id="GO:0044027">
    <property type="term" value="P:negative regulation of gene expression via chromosomal CpG island methylation"/>
    <property type="evidence" value="ECO:0007669"/>
    <property type="project" value="TreeGrafter"/>
</dbReference>
<dbReference type="PANTHER" id="PTHR10629:SF34">
    <property type="entry name" value="DNA (CYTOSINE-5)-METHYLTRANSFERASE CMT2"/>
    <property type="match status" value="1"/>
</dbReference>
<feature type="compositionally biased region" description="Low complexity" evidence="1">
    <location>
        <begin position="129"/>
        <end position="140"/>
    </location>
</feature>
<feature type="compositionally biased region" description="Basic and acidic residues" evidence="1">
    <location>
        <begin position="289"/>
        <end position="305"/>
    </location>
</feature>
<feature type="region of interest" description="Disordered" evidence="1">
    <location>
        <begin position="288"/>
        <end position="319"/>
    </location>
</feature>
<accession>A0A0A8Y5Q2</accession>
<dbReference type="InterPro" id="IPR050390">
    <property type="entry name" value="C5-Methyltransferase"/>
</dbReference>
<name>A0A0A8Y5Q2_ARUDO</name>
<dbReference type="AlphaFoldDB" id="A0A0A8Y5Q2"/>
<feature type="compositionally biased region" description="Low complexity" evidence="1">
    <location>
        <begin position="147"/>
        <end position="160"/>
    </location>
</feature>
<feature type="compositionally biased region" description="Low complexity" evidence="1">
    <location>
        <begin position="10"/>
        <end position="23"/>
    </location>
</feature>
<dbReference type="PANTHER" id="PTHR10629">
    <property type="entry name" value="CYTOSINE-SPECIFIC METHYLTRANSFERASE"/>
    <property type="match status" value="1"/>
</dbReference>
<evidence type="ECO:0000256" key="1">
    <source>
        <dbReference type="SAM" id="MobiDB-lite"/>
    </source>
</evidence>
<dbReference type="InterPro" id="IPR043151">
    <property type="entry name" value="BAH_sf"/>
</dbReference>
<dbReference type="GO" id="GO:0005634">
    <property type="term" value="C:nucleus"/>
    <property type="evidence" value="ECO:0007669"/>
    <property type="project" value="TreeGrafter"/>
</dbReference>
<feature type="region of interest" description="Disordered" evidence="1">
    <location>
        <begin position="77"/>
        <end position="96"/>
    </location>
</feature>
<sequence length="628" mass="66381">MEPPPPDPVSPSSQPTAGAADASPGGGGDGDGAEGGEEGGFSAGLEPLWSLLFGDPELEPMWSPPRGFGVGAEFAAPEAEAEVEDAGGPWDGAPWRSTGVVVGEGAATTLALPTVAAGFPEFETAASDPSAAAEAVSPEAGLEVRPLESAAPDSSSPLSPCLPTPVDLEVRAPEPIAGSEAALSPVVASSGGNLEERMLECTLNSVPSPPPLPSPDDLDLEAEDAPKDWCSPEDIASGAMVVIGLDAKGHNKANADDHSMPNVVSGDGTSLRRSPRLVAIKAKANATLSERKADSSRASKNRLLDQGRGSISEGNKLPVSTSSFKGTDITLIKPFDSLNGVKRQGSQEFTALLSSYTNEREEGDVVVALPVVSKRSLKNKVVCSPRKTRSASKVLVNSDRASVVSPVMNCGPTAHKACSHIAPRKHNLPSEKCLLNFERVDGDIILRNSGLVSAKPQVGSEMPLELESTSSQPPMAKRVRISSEKCSSNLKRAGNNGSSICKLPMITMTLEPENKRKLILDRYSTDYDMVDSEEGSCFFVGEPVPDEEAMQRWPHRYGTYHHLYHHLLKKDKRSNTQTFSNAGATILDVKCHYLQASICGSTLCIGDCAFIKGPEGKPHYIGRLLEFF</sequence>
<dbReference type="EMBL" id="GBRH01276559">
    <property type="protein sequence ID" value="JAD21336.1"/>
    <property type="molecule type" value="Transcribed_RNA"/>
</dbReference>
<organism evidence="2">
    <name type="scientific">Arundo donax</name>
    <name type="common">Giant reed</name>
    <name type="synonym">Donax arundinaceus</name>
    <dbReference type="NCBI Taxonomy" id="35708"/>
    <lineage>
        <taxon>Eukaryota</taxon>
        <taxon>Viridiplantae</taxon>
        <taxon>Streptophyta</taxon>
        <taxon>Embryophyta</taxon>
        <taxon>Tracheophyta</taxon>
        <taxon>Spermatophyta</taxon>
        <taxon>Magnoliopsida</taxon>
        <taxon>Liliopsida</taxon>
        <taxon>Poales</taxon>
        <taxon>Poaceae</taxon>
        <taxon>PACMAD clade</taxon>
        <taxon>Arundinoideae</taxon>
        <taxon>Arundineae</taxon>
        <taxon>Arundo</taxon>
    </lineage>
</organism>
<reference evidence="2" key="1">
    <citation type="submission" date="2014-09" db="EMBL/GenBank/DDBJ databases">
        <authorList>
            <person name="Magalhaes I.L.F."/>
            <person name="Oliveira U."/>
            <person name="Santos F.R."/>
            <person name="Vidigal T.H.D.A."/>
            <person name="Brescovit A.D."/>
            <person name="Santos A.J."/>
        </authorList>
    </citation>
    <scope>NUCLEOTIDE SEQUENCE</scope>
    <source>
        <tissue evidence="2">Shoot tissue taken approximately 20 cm above the soil surface</tissue>
    </source>
</reference>
<dbReference type="Gene3D" id="2.30.30.490">
    <property type="match status" value="1"/>
</dbReference>